<sequence length="331" mass="35580">MTMQIVRAHSYGGPEVLAVEELKLSPPGPGQALVEIAAAAVTFYDVCNRRGDFADRDYYKDEAVLPLSPGYQGAGVVVEVGPDVTDVRPGDRVVWIWGSGAYATHVVVPTASLIPVPDDIDMEQMAGALIQAFVALKLTSETYPVAAGEWCLVQSAAGGVGSLLCQMAKLRGAKVIGVASTEEKAAVAREAGADEVIVSTTADVPAEVKRITGGPGVRVVYDGVGKDTFDDNLDSIAPRGYLIVYGQSSGFVPPLDLMTLQNKGSLYLNRFTIDYYFTSWPDQDYLEKLYGWMRSGDVSVRIDRRYPLEQAAEAHAAVEFRKSAGRVLLVP</sequence>
<dbReference type="GO" id="GO:0035925">
    <property type="term" value="F:mRNA 3'-UTR AU-rich region binding"/>
    <property type="evidence" value="ECO:0007669"/>
    <property type="project" value="TreeGrafter"/>
</dbReference>
<dbReference type="PROSITE" id="PS01162">
    <property type="entry name" value="QOR_ZETA_CRYSTAL"/>
    <property type="match status" value="1"/>
</dbReference>
<dbReference type="InterPro" id="IPR013154">
    <property type="entry name" value="ADH-like_N"/>
</dbReference>
<evidence type="ECO:0000259" key="3">
    <source>
        <dbReference type="SMART" id="SM00829"/>
    </source>
</evidence>
<keyword evidence="5" id="KW-1185">Reference proteome</keyword>
<keyword evidence="2" id="KW-0560">Oxidoreductase</keyword>
<dbReference type="InterPro" id="IPR020843">
    <property type="entry name" value="ER"/>
</dbReference>
<dbReference type="GO" id="GO:0005829">
    <property type="term" value="C:cytosol"/>
    <property type="evidence" value="ECO:0007669"/>
    <property type="project" value="TreeGrafter"/>
</dbReference>
<keyword evidence="1" id="KW-0521">NADP</keyword>
<dbReference type="KEGG" id="pfla:Pflav_007930"/>
<protein>
    <submittedName>
        <fullName evidence="4">Alcohol dehydrogenase</fullName>
    </submittedName>
</protein>
<gene>
    <name evidence="4" type="ORF">Pflav_007930</name>
</gene>
<dbReference type="FunFam" id="3.40.50.720:FF:000053">
    <property type="entry name" value="Quinone oxidoreductase 1"/>
    <property type="match status" value="1"/>
</dbReference>
<name>A0A6F8XKQ1_9ACTN</name>
<dbReference type="Gene3D" id="3.40.50.720">
    <property type="entry name" value="NAD(P)-binding Rossmann-like Domain"/>
    <property type="match status" value="1"/>
</dbReference>
<dbReference type="CDD" id="cd05286">
    <property type="entry name" value="QOR2"/>
    <property type="match status" value="1"/>
</dbReference>
<dbReference type="Gene3D" id="3.90.180.10">
    <property type="entry name" value="Medium-chain alcohol dehydrogenases, catalytic domain"/>
    <property type="match status" value="1"/>
</dbReference>
<dbReference type="RefSeq" id="WP_173033757.1">
    <property type="nucleotide sequence ID" value="NZ_AP022870.1"/>
</dbReference>
<dbReference type="AlphaFoldDB" id="A0A6F8XKQ1"/>
<dbReference type="InterPro" id="IPR002364">
    <property type="entry name" value="Quin_OxRdtase/zeta-crystal_CS"/>
</dbReference>
<evidence type="ECO:0000256" key="2">
    <source>
        <dbReference type="ARBA" id="ARBA00023002"/>
    </source>
</evidence>
<dbReference type="Pfam" id="PF08240">
    <property type="entry name" value="ADH_N"/>
    <property type="match status" value="1"/>
</dbReference>
<dbReference type="SUPFAM" id="SSF50129">
    <property type="entry name" value="GroES-like"/>
    <property type="match status" value="1"/>
</dbReference>
<evidence type="ECO:0000313" key="4">
    <source>
        <dbReference type="EMBL" id="BCB74383.1"/>
    </source>
</evidence>
<evidence type="ECO:0000313" key="5">
    <source>
        <dbReference type="Proteomes" id="UP000502508"/>
    </source>
</evidence>
<dbReference type="PANTHER" id="PTHR48106:SF13">
    <property type="entry name" value="QUINONE OXIDOREDUCTASE-RELATED"/>
    <property type="match status" value="1"/>
</dbReference>
<dbReference type="InterPro" id="IPR036291">
    <property type="entry name" value="NAD(P)-bd_dom_sf"/>
</dbReference>
<dbReference type="EMBL" id="AP022870">
    <property type="protein sequence ID" value="BCB74383.1"/>
    <property type="molecule type" value="Genomic_DNA"/>
</dbReference>
<dbReference type="Proteomes" id="UP000502508">
    <property type="component" value="Chromosome"/>
</dbReference>
<dbReference type="InterPro" id="IPR013149">
    <property type="entry name" value="ADH-like_C"/>
</dbReference>
<dbReference type="SMART" id="SM00829">
    <property type="entry name" value="PKS_ER"/>
    <property type="match status" value="1"/>
</dbReference>
<dbReference type="GO" id="GO:0070402">
    <property type="term" value="F:NADPH binding"/>
    <property type="evidence" value="ECO:0007669"/>
    <property type="project" value="TreeGrafter"/>
</dbReference>
<reference evidence="4 5" key="1">
    <citation type="submission" date="2020-03" db="EMBL/GenBank/DDBJ databases">
        <title>Whole genome shotgun sequence of Phytohabitans flavus NBRC 107702.</title>
        <authorList>
            <person name="Komaki H."/>
            <person name="Tamura T."/>
        </authorList>
    </citation>
    <scope>NUCLEOTIDE SEQUENCE [LARGE SCALE GENOMIC DNA]</scope>
    <source>
        <strain evidence="4 5">NBRC 107702</strain>
    </source>
</reference>
<dbReference type="SUPFAM" id="SSF51735">
    <property type="entry name" value="NAD(P)-binding Rossmann-fold domains"/>
    <property type="match status" value="1"/>
</dbReference>
<dbReference type="PANTHER" id="PTHR48106">
    <property type="entry name" value="QUINONE OXIDOREDUCTASE PIG3-RELATED"/>
    <property type="match status" value="1"/>
</dbReference>
<evidence type="ECO:0000256" key="1">
    <source>
        <dbReference type="ARBA" id="ARBA00022857"/>
    </source>
</evidence>
<organism evidence="4 5">
    <name type="scientific">Phytohabitans flavus</name>
    <dbReference type="NCBI Taxonomy" id="1076124"/>
    <lineage>
        <taxon>Bacteria</taxon>
        <taxon>Bacillati</taxon>
        <taxon>Actinomycetota</taxon>
        <taxon>Actinomycetes</taxon>
        <taxon>Micromonosporales</taxon>
        <taxon>Micromonosporaceae</taxon>
    </lineage>
</organism>
<feature type="domain" description="Enoyl reductase (ER)" evidence="3">
    <location>
        <begin position="12"/>
        <end position="329"/>
    </location>
</feature>
<proteinExistence type="predicted"/>
<dbReference type="GO" id="GO:0003960">
    <property type="term" value="F:quinone reductase (NADPH) activity"/>
    <property type="evidence" value="ECO:0007669"/>
    <property type="project" value="InterPro"/>
</dbReference>
<dbReference type="Pfam" id="PF00107">
    <property type="entry name" value="ADH_zinc_N"/>
    <property type="match status" value="1"/>
</dbReference>
<dbReference type="InterPro" id="IPR011032">
    <property type="entry name" value="GroES-like_sf"/>
</dbReference>
<reference evidence="4 5" key="2">
    <citation type="submission" date="2020-03" db="EMBL/GenBank/DDBJ databases">
        <authorList>
            <person name="Ichikawa N."/>
            <person name="Kimura A."/>
            <person name="Kitahashi Y."/>
            <person name="Uohara A."/>
        </authorList>
    </citation>
    <scope>NUCLEOTIDE SEQUENCE [LARGE SCALE GENOMIC DNA]</scope>
    <source>
        <strain evidence="4 5">NBRC 107702</strain>
    </source>
</reference>
<accession>A0A6F8XKQ1</accession>
<dbReference type="InterPro" id="IPR047618">
    <property type="entry name" value="QOR-like"/>
</dbReference>
<dbReference type="GO" id="GO:0008270">
    <property type="term" value="F:zinc ion binding"/>
    <property type="evidence" value="ECO:0007669"/>
    <property type="project" value="InterPro"/>
</dbReference>